<keyword evidence="3" id="KW-1185">Reference proteome</keyword>
<dbReference type="EMBL" id="CP114767">
    <property type="protein sequence ID" value="WBA40522.1"/>
    <property type="molecule type" value="Genomic_DNA"/>
</dbReference>
<feature type="signal peptide" evidence="1">
    <location>
        <begin position="1"/>
        <end position="19"/>
    </location>
</feature>
<name>A0ABY7LM41_9BACT</name>
<dbReference type="Proteomes" id="UP001211005">
    <property type="component" value="Chromosome"/>
</dbReference>
<evidence type="ECO:0000256" key="1">
    <source>
        <dbReference type="SAM" id="SignalP"/>
    </source>
</evidence>
<evidence type="ECO:0000313" key="3">
    <source>
        <dbReference type="Proteomes" id="UP001211005"/>
    </source>
</evidence>
<dbReference type="RefSeq" id="WP_269558626.1">
    <property type="nucleotide sequence ID" value="NZ_CP114767.1"/>
</dbReference>
<protein>
    <recommendedName>
        <fullName evidence="4">DUF481 domain-containing protein</fullName>
    </recommendedName>
</protein>
<proteinExistence type="predicted"/>
<accession>A0ABY7LM41</accession>
<sequence length="267" mass="29943">MRHQFLLLTACLLATAATAQRRSVGSTLLLPEVQAELALTGDDYALAAFNLGAQTVSSGSKFSTAQLRLGYEHFWNEQWSGGGLLNVYSYDNGYNNNSRRRDYTITPEAFVRHWNTFGSFNFRQRLSVEQQIALADDAESRALTRLRLDLDRVFPLGTSLALRPRISYEAAAFLRLQRDELEEKERVIDFGSLRGEIGVRVSPRFDFTPWVASQTTYINALVQTDANGNVTGGGRTNLITPVVGLDLRFTLFKGGSVFERRQLPTQH</sequence>
<reference evidence="2 3" key="1">
    <citation type="submission" date="2022-12" db="EMBL/GenBank/DDBJ databases">
        <title>Hymenobacter canadensis sp. nov. isolated from lake water of the Cambridge Bay, Canada.</title>
        <authorList>
            <person name="Kim W.H."/>
            <person name="Lee Y.M."/>
        </authorList>
    </citation>
    <scope>NUCLEOTIDE SEQUENCE [LARGE SCALE GENOMIC DNA]</scope>
    <source>
        <strain evidence="2 3">PAMC 29467</strain>
    </source>
</reference>
<gene>
    <name evidence="2" type="ORF">O3303_11850</name>
</gene>
<evidence type="ECO:0000313" key="2">
    <source>
        <dbReference type="EMBL" id="WBA40522.1"/>
    </source>
</evidence>
<organism evidence="2 3">
    <name type="scientific">Hymenobacter canadensis</name>
    <dbReference type="NCBI Taxonomy" id="2999067"/>
    <lineage>
        <taxon>Bacteria</taxon>
        <taxon>Pseudomonadati</taxon>
        <taxon>Bacteroidota</taxon>
        <taxon>Cytophagia</taxon>
        <taxon>Cytophagales</taxon>
        <taxon>Hymenobacteraceae</taxon>
        <taxon>Hymenobacter</taxon>
    </lineage>
</organism>
<keyword evidence="1" id="KW-0732">Signal</keyword>
<evidence type="ECO:0008006" key="4">
    <source>
        <dbReference type="Google" id="ProtNLM"/>
    </source>
</evidence>
<feature type="chain" id="PRO_5047470088" description="DUF481 domain-containing protein" evidence="1">
    <location>
        <begin position="20"/>
        <end position="267"/>
    </location>
</feature>